<reference evidence="2" key="1">
    <citation type="submission" date="2017-02" db="EMBL/GenBank/DDBJ databases">
        <title>Genome sequence of Serratia marcescens phage BF.</title>
        <authorList>
            <person name="Casey E."/>
            <person name="Fitzgerald B."/>
            <person name="Mahony J."/>
            <person name="Lugli G."/>
            <person name="Ventura M."/>
            <person name="van Sinderen D."/>
        </authorList>
    </citation>
    <scope>NUCLEOTIDE SEQUENCE [LARGE SCALE GENOMIC DNA]</scope>
</reference>
<feature type="transmembrane region" description="Helical" evidence="1">
    <location>
        <begin position="64"/>
        <end position="83"/>
    </location>
</feature>
<keyword evidence="1" id="KW-1133">Transmembrane helix</keyword>
<protein>
    <submittedName>
        <fullName evidence="2">Uncharacterized protein</fullName>
    </submittedName>
</protein>
<keyword evidence="3" id="KW-1185">Reference proteome</keyword>
<keyword evidence="1" id="KW-0812">Transmembrane</keyword>
<evidence type="ECO:0000313" key="2">
    <source>
        <dbReference type="EMBL" id="AQW89002.1"/>
    </source>
</evidence>
<accession>A0A1S6UBC0</accession>
<evidence type="ECO:0000313" key="3">
    <source>
        <dbReference type="Proteomes" id="UP000221837"/>
    </source>
</evidence>
<keyword evidence="1" id="KW-0472">Membrane</keyword>
<organism evidence="2 3">
    <name type="scientific">Serratia phage BF</name>
    <dbReference type="NCBI Taxonomy" id="1962671"/>
    <lineage>
        <taxon>Viruses</taxon>
        <taxon>Duplodnaviria</taxon>
        <taxon>Heunggongvirae</taxon>
        <taxon>Uroviricota</taxon>
        <taxon>Caudoviricetes</taxon>
        <taxon>Eneladusvirus</taxon>
        <taxon>Eneladusvirus BF</taxon>
    </lineage>
</organism>
<dbReference type="Proteomes" id="UP000221837">
    <property type="component" value="Genome"/>
</dbReference>
<proteinExistence type="predicted"/>
<evidence type="ECO:0000256" key="1">
    <source>
        <dbReference type="SAM" id="Phobius"/>
    </source>
</evidence>
<gene>
    <name evidence="2" type="ORF">BF_0477</name>
</gene>
<name>A0A1S6UBC0_9CAUD</name>
<sequence length="84" mass="9799">MILSTGEAALALLVWQSFLTLLAYMQYLVDSSKKDYREYLALIERTKGKFRKQLYTIYDCIDNILGFWIVGCLPSIGFLIYIFK</sequence>
<dbReference type="EMBL" id="KY630187">
    <property type="protein sequence ID" value="AQW89002.1"/>
    <property type="molecule type" value="Genomic_DNA"/>
</dbReference>